<name>A0AC61RD11_9BACT</name>
<organism evidence="1 2">
    <name type="scientific">Lepagella muris</name>
    <dbReference type="NCBI Taxonomy" id="3032870"/>
    <lineage>
        <taxon>Bacteria</taxon>
        <taxon>Pseudomonadati</taxon>
        <taxon>Bacteroidota</taxon>
        <taxon>Bacteroidia</taxon>
        <taxon>Bacteroidales</taxon>
        <taxon>Muribaculaceae</taxon>
        <taxon>Lepagella</taxon>
    </lineage>
</organism>
<dbReference type="Proteomes" id="UP000306319">
    <property type="component" value="Unassembled WGS sequence"/>
</dbReference>
<proteinExistence type="predicted"/>
<gene>
    <name evidence="1" type="ORF">E5331_18825</name>
</gene>
<evidence type="ECO:0000313" key="2">
    <source>
        <dbReference type="Proteomes" id="UP000306319"/>
    </source>
</evidence>
<keyword evidence="2" id="KW-1185">Reference proteome</keyword>
<accession>A0AC61RD11</accession>
<dbReference type="EMBL" id="SRYB01000045">
    <property type="protein sequence ID" value="TGY76066.1"/>
    <property type="molecule type" value="Genomic_DNA"/>
</dbReference>
<comment type="caution">
    <text evidence="1">The sequence shown here is derived from an EMBL/GenBank/DDBJ whole genome shotgun (WGS) entry which is preliminary data.</text>
</comment>
<protein>
    <submittedName>
        <fullName evidence="1">Uncharacterized protein</fullName>
    </submittedName>
</protein>
<reference evidence="1" key="1">
    <citation type="submission" date="2019-04" db="EMBL/GenBank/DDBJ databases">
        <title>Microbes associate with the intestines of laboratory mice.</title>
        <authorList>
            <person name="Navarre W."/>
            <person name="Wong E."/>
            <person name="Huang K."/>
            <person name="Tropini C."/>
            <person name="Ng K."/>
            <person name="Yu B."/>
        </authorList>
    </citation>
    <scope>NUCLEOTIDE SEQUENCE</scope>
    <source>
        <strain evidence="1">NM04_E33</strain>
    </source>
</reference>
<sequence length="439" mass="49268">MKIKHKRLLHIVFVLAILAITPALCAQELADTAGYGKFRFGSYGEAVASFKDYGINRFQKDGSTKEHRNTIAVPRFTIGFDYKFNPKWILGAEIEFEAGGTGTAVELENNENGEYETEIEKGGEVALEQLHITRLIIPEFNVRVGHQVVPVGLTNAHHEPINFFGTIRPESQTVIMPSTWHETGLTIFGTFGSGYGVFDYEAMVVAGLNANGFDRDTWVASGKQGFFETDNFTSPAYVARLDWRGVPGLRTGVSFYYCRDTGANSDKPQTYSSYGRIPLQIFTWDAQYRNKFLTARADLTYGHLGNSRAVNERNNRLPNASPYSRLTPVAKNALSYGAEIGFNFGNVFGIRNCPTFTPFARYEYFNPQKSVAKPYAADKRLEVSKWIVGLNWFALPNLVVKADYSMRQIGTQKVFGKGSYNSENEFSIGIAYIGWFFKR</sequence>
<evidence type="ECO:0000313" key="1">
    <source>
        <dbReference type="EMBL" id="TGY76066.1"/>
    </source>
</evidence>